<protein>
    <submittedName>
        <fullName evidence="2">Uncharacterized protein</fullName>
    </submittedName>
</protein>
<comment type="caution">
    <text evidence="2">The sequence shown here is derived from an EMBL/GenBank/DDBJ whole genome shotgun (WGS) entry which is preliminary data.</text>
</comment>
<name>A0AAW1KZ33_POPJA</name>
<proteinExistence type="predicted"/>
<dbReference type="EMBL" id="JASPKY010000175">
    <property type="protein sequence ID" value="KAK9727797.1"/>
    <property type="molecule type" value="Genomic_DNA"/>
</dbReference>
<dbReference type="Proteomes" id="UP001458880">
    <property type="component" value="Unassembled WGS sequence"/>
</dbReference>
<sequence>MFNRKLRTRLDLVTLTKFPESIEIRNKRNFEVGEKVIIKNYRAHNKWVRAVIQEKRGNAVYLCKVGAQIWKRHTNQIWTTLQREDEERKREDMDEDEEIQRARSKREGYNIHNQVLPKEHSLDPTEPIINHDPNIPVVSSDQTTNRLNKRACKIPRRLEDYVSSDQTTNRLNKRACKIPRRLEDYVLDLDV</sequence>
<evidence type="ECO:0000313" key="2">
    <source>
        <dbReference type="EMBL" id="KAK9727797.1"/>
    </source>
</evidence>
<accession>A0AAW1KZ33</accession>
<reference evidence="2 3" key="1">
    <citation type="journal article" date="2024" name="BMC Genomics">
        <title>De novo assembly and annotation of Popillia japonica's genome with initial clues to its potential as an invasive pest.</title>
        <authorList>
            <person name="Cucini C."/>
            <person name="Boschi S."/>
            <person name="Funari R."/>
            <person name="Cardaioli E."/>
            <person name="Iannotti N."/>
            <person name="Marturano G."/>
            <person name="Paoli F."/>
            <person name="Bruttini M."/>
            <person name="Carapelli A."/>
            <person name="Frati F."/>
            <person name="Nardi F."/>
        </authorList>
    </citation>
    <scope>NUCLEOTIDE SEQUENCE [LARGE SCALE GENOMIC DNA]</scope>
    <source>
        <strain evidence="2">DMR45628</strain>
    </source>
</reference>
<gene>
    <name evidence="2" type="ORF">QE152_g18968</name>
</gene>
<evidence type="ECO:0000256" key="1">
    <source>
        <dbReference type="SAM" id="MobiDB-lite"/>
    </source>
</evidence>
<feature type="region of interest" description="Disordered" evidence="1">
    <location>
        <begin position="83"/>
        <end position="102"/>
    </location>
</feature>
<evidence type="ECO:0000313" key="3">
    <source>
        <dbReference type="Proteomes" id="UP001458880"/>
    </source>
</evidence>
<dbReference type="AlphaFoldDB" id="A0AAW1KZ33"/>
<organism evidence="2 3">
    <name type="scientific">Popillia japonica</name>
    <name type="common">Japanese beetle</name>
    <dbReference type="NCBI Taxonomy" id="7064"/>
    <lineage>
        <taxon>Eukaryota</taxon>
        <taxon>Metazoa</taxon>
        <taxon>Ecdysozoa</taxon>
        <taxon>Arthropoda</taxon>
        <taxon>Hexapoda</taxon>
        <taxon>Insecta</taxon>
        <taxon>Pterygota</taxon>
        <taxon>Neoptera</taxon>
        <taxon>Endopterygota</taxon>
        <taxon>Coleoptera</taxon>
        <taxon>Polyphaga</taxon>
        <taxon>Scarabaeiformia</taxon>
        <taxon>Scarabaeidae</taxon>
        <taxon>Rutelinae</taxon>
        <taxon>Popillia</taxon>
    </lineage>
</organism>
<keyword evidence="3" id="KW-1185">Reference proteome</keyword>
<feature type="compositionally biased region" description="Basic and acidic residues" evidence="1">
    <location>
        <begin position="83"/>
        <end position="92"/>
    </location>
</feature>